<dbReference type="OrthoDB" id="10254721at2759"/>
<dbReference type="GO" id="GO:0005524">
    <property type="term" value="F:ATP binding"/>
    <property type="evidence" value="ECO:0007669"/>
    <property type="project" value="UniProtKB-KW"/>
</dbReference>
<comment type="cofactor">
    <cofactor evidence="1">
        <name>Mg(2+)</name>
        <dbReference type="ChEBI" id="CHEBI:18420"/>
    </cofactor>
</comment>
<comment type="caution">
    <text evidence="10">The sequence shown here is derived from an EMBL/GenBank/DDBJ whole genome shotgun (WGS) entry which is preliminary data.</text>
</comment>
<dbReference type="PANTHER" id="PTHR32057:SF14">
    <property type="entry name" value="PROTEIN ADENYLYLTRANSFERASE SELO, MITOCHONDRIAL"/>
    <property type="match status" value="1"/>
</dbReference>
<keyword evidence="11" id="KW-1185">Reference proteome</keyword>
<dbReference type="GO" id="GO:0005739">
    <property type="term" value="C:mitochondrion"/>
    <property type="evidence" value="ECO:0007669"/>
    <property type="project" value="TreeGrafter"/>
</dbReference>
<reference evidence="10" key="1">
    <citation type="submission" date="2022-11" db="EMBL/GenBank/DDBJ databases">
        <title>Genome Resource of Sclerotinia nivalis Strain SnTB1, a Plant Pathogen Isolated from American Ginseng.</title>
        <authorList>
            <person name="Fan S."/>
        </authorList>
    </citation>
    <scope>NUCLEOTIDE SEQUENCE</scope>
    <source>
        <strain evidence="10">SnTB1</strain>
    </source>
</reference>
<keyword evidence="3" id="KW-0808">Transferase</keyword>
<evidence type="ECO:0000256" key="8">
    <source>
        <dbReference type="ARBA" id="ARBA00022842"/>
    </source>
</evidence>
<gene>
    <name evidence="10" type="ORF">OCU04_001814</name>
</gene>
<evidence type="ECO:0000256" key="7">
    <source>
        <dbReference type="ARBA" id="ARBA00022840"/>
    </source>
</evidence>
<keyword evidence="5" id="KW-0479">Metal-binding</keyword>
<evidence type="ECO:0000256" key="9">
    <source>
        <dbReference type="ARBA" id="ARBA00031547"/>
    </source>
</evidence>
<comment type="similarity">
    <text evidence="2">Belongs to the SELO family.</text>
</comment>
<evidence type="ECO:0000313" key="11">
    <source>
        <dbReference type="Proteomes" id="UP001152300"/>
    </source>
</evidence>
<dbReference type="PANTHER" id="PTHR32057">
    <property type="entry name" value="PROTEIN ADENYLYLTRANSFERASE SELO, MITOCHONDRIAL"/>
    <property type="match status" value="1"/>
</dbReference>
<dbReference type="Proteomes" id="UP001152300">
    <property type="component" value="Unassembled WGS sequence"/>
</dbReference>
<evidence type="ECO:0000256" key="1">
    <source>
        <dbReference type="ARBA" id="ARBA00001946"/>
    </source>
</evidence>
<evidence type="ECO:0000256" key="3">
    <source>
        <dbReference type="ARBA" id="ARBA00022679"/>
    </source>
</evidence>
<dbReference type="GO" id="GO:0070733">
    <property type="term" value="F:AMPylase activity"/>
    <property type="evidence" value="ECO:0007669"/>
    <property type="project" value="TreeGrafter"/>
</dbReference>
<dbReference type="InterPro" id="IPR003846">
    <property type="entry name" value="SelO"/>
</dbReference>
<name>A0A9X0DQ25_9HELO</name>
<proteinExistence type="inferred from homology"/>
<evidence type="ECO:0000256" key="5">
    <source>
        <dbReference type="ARBA" id="ARBA00022723"/>
    </source>
</evidence>
<keyword evidence="7" id="KW-0067">ATP-binding</keyword>
<evidence type="ECO:0000313" key="10">
    <source>
        <dbReference type="EMBL" id="KAJ8071494.1"/>
    </source>
</evidence>
<protein>
    <recommendedName>
        <fullName evidence="9">Selenoprotein O</fullName>
    </recommendedName>
</protein>
<evidence type="ECO:0000256" key="4">
    <source>
        <dbReference type="ARBA" id="ARBA00022695"/>
    </source>
</evidence>
<keyword evidence="8" id="KW-0460">Magnesium</keyword>
<dbReference type="Pfam" id="PF02696">
    <property type="entry name" value="SelO"/>
    <property type="match status" value="1"/>
</dbReference>
<dbReference type="HAMAP" id="MF_00692">
    <property type="entry name" value="SelO"/>
    <property type="match status" value="1"/>
</dbReference>
<dbReference type="EMBL" id="JAPEIS010000001">
    <property type="protein sequence ID" value="KAJ8071494.1"/>
    <property type="molecule type" value="Genomic_DNA"/>
</dbReference>
<evidence type="ECO:0000256" key="6">
    <source>
        <dbReference type="ARBA" id="ARBA00022741"/>
    </source>
</evidence>
<keyword evidence="4" id="KW-0548">Nucleotidyltransferase</keyword>
<accession>A0A9X0DQ25</accession>
<keyword evidence="6" id="KW-0547">Nucleotide-binding</keyword>
<dbReference type="AlphaFoldDB" id="A0A9X0DQ25"/>
<evidence type="ECO:0000256" key="2">
    <source>
        <dbReference type="ARBA" id="ARBA00009747"/>
    </source>
</evidence>
<organism evidence="10 11">
    <name type="scientific">Sclerotinia nivalis</name>
    <dbReference type="NCBI Taxonomy" id="352851"/>
    <lineage>
        <taxon>Eukaryota</taxon>
        <taxon>Fungi</taxon>
        <taxon>Dikarya</taxon>
        <taxon>Ascomycota</taxon>
        <taxon>Pezizomycotina</taxon>
        <taxon>Leotiomycetes</taxon>
        <taxon>Helotiales</taxon>
        <taxon>Sclerotiniaceae</taxon>
        <taxon>Sclerotinia</taxon>
    </lineage>
</organism>
<sequence length="638" mass="72071">MLSRTPIPRMRIAQMASHLFQNNTRKASSYAGTSLADLPKSWTFTSSLPPDPLFATPAASHKTPRAEIGPRQVKGALFTWVRPENAKDPELLAVSHTAMKDLGIEEGEEPTEEFKQTVAGNKLWGWDEEKLEGGYPWAQCYGGWQFGSWAGQLGDGRAISLFETTNPTTNVRYELQLKGAGITPYSRFADGKAVLRSSIREFIVSEALNGLKIPTTRALSLTLLPHSRVRRETVEPGAIVARFAESWLRIGTFDILRARGDRALIRQLSTYIAENVFEGWESLPARNPADDGKVETIERGISKFTIEGPAGLEENRFTRLYREIVRRNAKTVAAWQAYAFTNGVLNTDNTSIFGLSIDFGPFAFLDNFDPNYTPNHDDYMLRYSYRNQPTILWWNLVRLGESLGELIGAGAGVDAEEFIEKGVRQEAADELVARAEALINRIGEEYKATFLAEYKRLMTARLGLKTFKESDFGTLYSELLDTMESLELDFNQFFRKLSSIPISSLATTTSRKEISTKFFHHEGVTGLNNTLESATTRLSDWLEKWQARIYEDWGPDGDDDNRMAEMKKVNPKFIPKGWVLDEIIKRVEKGGEREVLNRVMKMVSEPFRESWDGDKEEEERWCGDVPRPGRAMQCSCSS</sequence>
<dbReference type="GO" id="GO:0046872">
    <property type="term" value="F:metal ion binding"/>
    <property type="evidence" value="ECO:0007669"/>
    <property type="project" value="UniProtKB-KW"/>
</dbReference>